<protein>
    <submittedName>
        <fullName evidence="9">Unannotated protein</fullName>
    </submittedName>
</protein>
<feature type="transmembrane region" description="Helical" evidence="7">
    <location>
        <begin position="394"/>
        <end position="414"/>
    </location>
</feature>
<keyword evidence="2" id="KW-0813">Transport</keyword>
<evidence type="ECO:0000256" key="6">
    <source>
        <dbReference type="ARBA" id="ARBA00023136"/>
    </source>
</evidence>
<gene>
    <name evidence="9" type="ORF">UFOPK3610_01227</name>
</gene>
<dbReference type="GO" id="GO:0005886">
    <property type="term" value="C:plasma membrane"/>
    <property type="evidence" value="ECO:0007669"/>
    <property type="project" value="UniProtKB-SubCell"/>
</dbReference>
<dbReference type="AlphaFoldDB" id="A0A6J7HN23"/>
<sequence length="427" mass="45034">MARHSTVALMAKILADITPLRVSPPFRRLWVGHGIANLGQQMTAVAVGIQVYAITNSSLAVGLVGLFQLVPLVTLGLYGGALSDMHDRRKVALLTALGMWVCAGAFLLQSMLDFGSVALLYALVAVQSSMYAIGNPARQSIIPRLVKPELLPSANALGMITYNLGFTVGPLLGGLLIAATGTVTSAYLVDVVAYTAAVWAMWRLPSLPPERIENAKPRGGWSQVIEGFRFLKGKRNLQMSFYIDIVAMVFGMPRALFPAIAVLWYGGDIRQVALVVGLLNAAPAIGALLSGIFSGPLAHIRRQGLAVVISVLVWGGSIAAFGLIHWLPFALFLLALAGAADNVSAIFRNTILQAATPDEYRGRLQGIFTVVVAGGPRAGDVEAGGVAALFGETISVVSGGLTCILGAVLLLPAFPTFLRYDAHNPTP</sequence>
<feature type="transmembrane region" description="Helical" evidence="7">
    <location>
        <begin position="59"/>
        <end position="79"/>
    </location>
</feature>
<keyword evidence="4 7" id="KW-0812">Transmembrane</keyword>
<evidence type="ECO:0000256" key="1">
    <source>
        <dbReference type="ARBA" id="ARBA00004651"/>
    </source>
</evidence>
<evidence type="ECO:0000256" key="4">
    <source>
        <dbReference type="ARBA" id="ARBA00022692"/>
    </source>
</evidence>
<evidence type="ECO:0000256" key="5">
    <source>
        <dbReference type="ARBA" id="ARBA00022989"/>
    </source>
</evidence>
<dbReference type="PANTHER" id="PTHR23513:SF9">
    <property type="entry name" value="ENTEROBACTIN EXPORTER ENTS"/>
    <property type="match status" value="1"/>
</dbReference>
<evidence type="ECO:0000256" key="2">
    <source>
        <dbReference type="ARBA" id="ARBA00022448"/>
    </source>
</evidence>
<dbReference type="InterPro" id="IPR036259">
    <property type="entry name" value="MFS_trans_sf"/>
</dbReference>
<comment type="subcellular location">
    <subcellularLocation>
        <location evidence="1">Cell membrane</location>
        <topology evidence="1">Multi-pass membrane protein</topology>
    </subcellularLocation>
</comment>
<proteinExistence type="predicted"/>
<accession>A0A6J7HN23</accession>
<keyword evidence="5 7" id="KW-1133">Transmembrane helix</keyword>
<dbReference type="InterPro" id="IPR010290">
    <property type="entry name" value="TM_effector"/>
</dbReference>
<evidence type="ECO:0000256" key="7">
    <source>
        <dbReference type="SAM" id="Phobius"/>
    </source>
</evidence>
<feature type="transmembrane region" description="Helical" evidence="7">
    <location>
        <begin position="154"/>
        <end position="179"/>
    </location>
</feature>
<dbReference type="Pfam" id="PF05977">
    <property type="entry name" value="MFS_3"/>
    <property type="match status" value="1"/>
</dbReference>
<dbReference type="InterPro" id="IPR020846">
    <property type="entry name" value="MFS_dom"/>
</dbReference>
<reference evidence="9" key="1">
    <citation type="submission" date="2020-05" db="EMBL/GenBank/DDBJ databases">
        <authorList>
            <person name="Chiriac C."/>
            <person name="Salcher M."/>
            <person name="Ghai R."/>
            <person name="Kavagutti S V."/>
        </authorList>
    </citation>
    <scope>NUCLEOTIDE SEQUENCE</scope>
</reference>
<dbReference type="GO" id="GO:0022857">
    <property type="term" value="F:transmembrane transporter activity"/>
    <property type="evidence" value="ECO:0007669"/>
    <property type="project" value="InterPro"/>
</dbReference>
<feature type="transmembrane region" description="Helical" evidence="7">
    <location>
        <begin position="272"/>
        <end position="293"/>
    </location>
</feature>
<dbReference type="CDD" id="cd06173">
    <property type="entry name" value="MFS_MefA_like"/>
    <property type="match status" value="1"/>
</dbReference>
<feature type="domain" description="Major facilitator superfamily (MFS) profile" evidence="8">
    <location>
        <begin position="174"/>
        <end position="427"/>
    </location>
</feature>
<feature type="transmembrane region" description="Helical" evidence="7">
    <location>
        <begin position="241"/>
        <end position="266"/>
    </location>
</feature>
<dbReference type="Gene3D" id="1.20.1250.20">
    <property type="entry name" value="MFS general substrate transporter like domains"/>
    <property type="match status" value="1"/>
</dbReference>
<keyword evidence="3" id="KW-1003">Cell membrane</keyword>
<feature type="transmembrane region" description="Helical" evidence="7">
    <location>
        <begin position="114"/>
        <end position="133"/>
    </location>
</feature>
<evidence type="ECO:0000313" key="9">
    <source>
        <dbReference type="EMBL" id="CAB4917765.1"/>
    </source>
</evidence>
<organism evidence="9">
    <name type="scientific">freshwater metagenome</name>
    <dbReference type="NCBI Taxonomy" id="449393"/>
    <lineage>
        <taxon>unclassified sequences</taxon>
        <taxon>metagenomes</taxon>
        <taxon>ecological metagenomes</taxon>
    </lineage>
</organism>
<evidence type="ECO:0000256" key="3">
    <source>
        <dbReference type="ARBA" id="ARBA00022475"/>
    </source>
</evidence>
<dbReference type="PANTHER" id="PTHR23513">
    <property type="entry name" value="INTEGRAL MEMBRANE EFFLUX PROTEIN-RELATED"/>
    <property type="match status" value="1"/>
</dbReference>
<keyword evidence="6 7" id="KW-0472">Membrane</keyword>
<feature type="transmembrane region" description="Helical" evidence="7">
    <location>
        <begin position="91"/>
        <end position="108"/>
    </location>
</feature>
<dbReference type="PROSITE" id="PS50850">
    <property type="entry name" value="MFS"/>
    <property type="match status" value="1"/>
</dbReference>
<feature type="transmembrane region" description="Helical" evidence="7">
    <location>
        <begin position="305"/>
        <end position="327"/>
    </location>
</feature>
<dbReference type="EMBL" id="CAFBMR010000049">
    <property type="protein sequence ID" value="CAB4917765.1"/>
    <property type="molecule type" value="Genomic_DNA"/>
</dbReference>
<name>A0A6J7HN23_9ZZZZ</name>
<evidence type="ECO:0000259" key="8">
    <source>
        <dbReference type="PROSITE" id="PS50850"/>
    </source>
</evidence>
<dbReference type="SUPFAM" id="SSF103473">
    <property type="entry name" value="MFS general substrate transporter"/>
    <property type="match status" value="1"/>
</dbReference>